<evidence type="ECO:0000256" key="1">
    <source>
        <dbReference type="ARBA" id="ARBA00022679"/>
    </source>
</evidence>
<evidence type="ECO:0000313" key="3">
    <source>
        <dbReference type="Proteomes" id="UP000002943"/>
    </source>
</evidence>
<dbReference type="EMBL" id="AEIU01000029">
    <property type="protein sequence ID" value="EFP97977.1"/>
    <property type="molecule type" value="Genomic_DNA"/>
</dbReference>
<gene>
    <name evidence="2" type="ORF">VIBC2010_06319</name>
</gene>
<dbReference type="RefSeq" id="WP_009599921.1">
    <property type="nucleotide sequence ID" value="NZ_AEIU01000029.1"/>
</dbReference>
<evidence type="ECO:0000313" key="2">
    <source>
        <dbReference type="EMBL" id="EFP97977.1"/>
    </source>
</evidence>
<sequence length="307" mass="35269">MKKQNNLESQCSSIFLKDAKQVTAQYGKTFYFASFFMGQRHTQRSYKLYQLCRFLDDIADTKGDSSEEIDKFNTLIKANSHNNQVSFCEDFSLPSFPLEHLIEGFLFDQNTPLIEDVDGLIRYCYQVAGTVGVMMCHALDTVEEEALPHAIDLGIAMQMTNIARDVFEDAKMGRIYIPTQWLGEKTQHCLYRNQPHIGIRHAQIKLLELAERYYKSGLAGLHYLPLRSRFAILIAAQCYRAIGKEVISTTRPEQRAYVPIAKKMIITSQCTLNFIKSGCGQLWREKHDLRLHDALGVFFSPRIRTSF</sequence>
<dbReference type="PROSITE" id="PS01045">
    <property type="entry name" value="SQUALEN_PHYTOEN_SYN_2"/>
    <property type="match status" value="1"/>
</dbReference>
<dbReference type="AlphaFoldDB" id="E3BG52"/>
<dbReference type="InterPro" id="IPR044843">
    <property type="entry name" value="Trans_IPPS_bact-type"/>
</dbReference>
<dbReference type="InterPro" id="IPR002060">
    <property type="entry name" value="Squ/phyt_synthse"/>
</dbReference>
<dbReference type="eggNOG" id="COG1562">
    <property type="taxonomic scope" value="Bacteria"/>
</dbReference>
<dbReference type="InterPro" id="IPR019845">
    <property type="entry name" value="Squalene/phytoene_synthase_CS"/>
</dbReference>
<dbReference type="Proteomes" id="UP000002943">
    <property type="component" value="Unassembled WGS sequence"/>
</dbReference>
<dbReference type="STRING" id="796620.VIBC2010_06319"/>
<dbReference type="InterPro" id="IPR033904">
    <property type="entry name" value="Trans_IPPS_HH"/>
</dbReference>
<dbReference type="GO" id="GO:0051996">
    <property type="term" value="F:squalene synthase [NAD(P)H] activity"/>
    <property type="evidence" value="ECO:0007669"/>
    <property type="project" value="InterPro"/>
</dbReference>
<comment type="caution">
    <text evidence="2">The sequence shown here is derived from an EMBL/GenBank/DDBJ whole genome shotgun (WGS) entry which is preliminary data.</text>
</comment>
<dbReference type="GO" id="GO:0004311">
    <property type="term" value="F:geranylgeranyl diphosphate synthase activity"/>
    <property type="evidence" value="ECO:0007669"/>
    <property type="project" value="InterPro"/>
</dbReference>
<dbReference type="GO" id="GO:0016117">
    <property type="term" value="P:carotenoid biosynthetic process"/>
    <property type="evidence" value="ECO:0007669"/>
    <property type="project" value="UniProtKB-ARBA"/>
</dbReference>
<proteinExistence type="predicted"/>
<protein>
    <submittedName>
        <fullName evidence="2">Phytoene synthase</fullName>
    </submittedName>
</protein>
<dbReference type="SFLD" id="SFLDG01212">
    <property type="entry name" value="Phytoene_synthase_like"/>
    <property type="match status" value="1"/>
</dbReference>
<dbReference type="CDD" id="cd00683">
    <property type="entry name" value="Trans_IPPS_HH"/>
    <property type="match status" value="1"/>
</dbReference>
<dbReference type="Pfam" id="PF00494">
    <property type="entry name" value="SQS_PSY"/>
    <property type="match status" value="1"/>
</dbReference>
<name>E3BG52_9VIBR</name>
<dbReference type="SUPFAM" id="SSF48576">
    <property type="entry name" value="Terpenoid synthases"/>
    <property type="match status" value="1"/>
</dbReference>
<dbReference type="SFLD" id="SFLDG01018">
    <property type="entry name" value="Squalene/Phytoene_Synthase_Lik"/>
    <property type="match status" value="1"/>
</dbReference>
<dbReference type="SFLD" id="SFLDS00005">
    <property type="entry name" value="Isoprenoid_Synthase_Type_I"/>
    <property type="match status" value="1"/>
</dbReference>
<keyword evidence="3" id="KW-1185">Reference proteome</keyword>
<reference evidence="2 3" key="1">
    <citation type="journal article" date="2012" name="Int. J. Syst. Evol. Microbiol.">
        <title>Vibrio caribbeanicus sp. nov., isolated from the marine sponge Scleritoderma cyanea.</title>
        <authorList>
            <person name="Hoffmann M."/>
            <person name="Monday S.R."/>
            <person name="Allard M.W."/>
            <person name="Strain E.A."/>
            <person name="Whittaker P."/>
            <person name="Naum M."/>
            <person name="McCarthy P.J."/>
            <person name="Lopez J.V."/>
            <person name="Fischer M."/>
            <person name="Brown E.W."/>
        </authorList>
    </citation>
    <scope>NUCLEOTIDE SEQUENCE [LARGE SCALE GENOMIC DNA]</scope>
    <source>
        <strain evidence="2 3">ATCC BAA-2122</strain>
    </source>
</reference>
<dbReference type="PANTHER" id="PTHR31480">
    <property type="entry name" value="BIFUNCTIONAL LYCOPENE CYCLASE/PHYTOENE SYNTHASE"/>
    <property type="match status" value="1"/>
</dbReference>
<organism evidence="2 3">
    <name type="scientific">Vibrio caribbeanicus ATCC BAA-2122</name>
    <dbReference type="NCBI Taxonomy" id="796620"/>
    <lineage>
        <taxon>Bacteria</taxon>
        <taxon>Pseudomonadati</taxon>
        <taxon>Pseudomonadota</taxon>
        <taxon>Gammaproteobacteria</taxon>
        <taxon>Vibrionales</taxon>
        <taxon>Vibrionaceae</taxon>
        <taxon>Vibrio</taxon>
    </lineage>
</organism>
<dbReference type="InterPro" id="IPR008949">
    <property type="entry name" value="Isoprenoid_synthase_dom_sf"/>
</dbReference>
<keyword evidence="1" id="KW-0808">Transferase</keyword>
<dbReference type="Gene3D" id="1.10.600.10">
    <property type="entry name" value="Farnesyl Diphosphate Synthase"/>
    <property type="match status" value="1"/>
</dbReference>
<accession>E3BG52</accession>
<dbReference type="OrthoDB" id="9807580at2"/>